<comment type="caution">
    <text evidence="2">The sequence shown here is derived from an EMBL/GenBank/DDBJ whole genome shotgun (WGS) entry which is preliminary data.</text>
</comment>
<keyword evidence="1" id="KW-0812">Transmembrane</keyword>
<dbReference type="RefSeq" id="WP_227616091.1">
    <property type="nucleotide sequence ID" value="NZ_JAJEPR010000038.1"/>
</dbReference>
<dbReference type="EMBL" id="JAJEPR010000038">
    <property type="protein sequence ID" value="MCC2191119.1"/>
    <property type="molecule type" value="Genomic_DNA"/>
</dbReference>
<reference evidence="2 3" key="1">
    <citation type="submission" date="2021-10" db="EMBL/GenBank/DDBJ databases">
        <title>Anaerobic single-cell dispensing facilitates the cultivation of human gut bacteria.</title>
        <authorList>
            <person name="Afrizal A."/>
        </authorList>
    </citation>
    <scope>NUCLEOTIDE SEQUENCE [LARGE SCALE GENOMIC DNA]</scope>
    <source>
        <strain evidence="2 3">CLA-AA-H277</strain>
    </source>
</reference>
<gene>
    <name evidence="2" type="ORF">LKD71_15185</name>
</gene>
<keyword evidence="1" id="KW-1133">Transmembrane helix</keyword>
<name>A0AAE3DV81_9FIRM</name>
<evidence type="ECO:0000313" key="3">
    <source>
        <dbReference type="Proteomes" id="UP001197875"/>
    </source>
</evidence>
<protein>
    <submittedName>
        <fullName evidence="2">ABC transporter permease</fullName>
    </submittedName>
</protein>
<organism evidence="2 3">
    <name type="scientific">Fusicatenibacter faecihominis</name>
    <dbReference type="NCBI Taxonomy" id="2881276"/>
    <lineage>
        <taxon>Bacteria</taxon>
        <taxon>Bacillati</taxon>
        <taxon>Bacillota</taxon>
        <taxon>Clostridia</taxon>
        <taxon>Lachnospirales</taxon>
        <taxon>Lachnospiraceae</taxon>
        <taxon>Fusicatenibacter</taxon>
    </lineage>
</organism>
<keyword evidence="1" id="KW-0472">Membrane</keyword>
<keyword evidence="3" id="KW-1185">Reference proteome</keyword>
<accession>A0AAE3DV81</accession>
<feature type="transmembrane region" description="Helical" evidence="1">
    <location>
        <begin position="54"/>
        <end position="80"/>
    </location>
</feature>
<evidence type="ECO:0000313" key="2">
    <source>
        <dbReference type="EMBL" id="MCC2191119.1"/>
    </source>
</evidence>
<dbReference type="Proteomes" id="UP001197875">
    <property type="component" value="Unassembled WGS sequence"/>
</dbReference>
<feature type="transmembrane region" description="Helical" evidence="1">
    <location>
        <begin position="12"/>
        <end position="34"/>
    </location>
</feature>
<dbReference type="AlphaFoldDB" id="A0AAE3DV81"/>
<sequence length="97" mass="10117">MAEEKNKRKKWPVAVGIAGVVVVAAAVTDTWGGVAGMALSQLVLTILNAVFTDYHFAISLSVGGLALGFSVGVGLIFGIYPANKAAKLKPINALRYE</sequence>
<evidence type="ECO:0000256" key="1">
    <source>
        <dbReference type="SAM" id="Phobius"/>
    </source>
</evidence>
<proteinExistence type="predicted"/>